<sequence>MTHAMYLCGGTAWDGDGAFLRLFQPGGRSTLRLDPGTQLRFRVRSEAARYCLGFELLGEEGRTAQPCPAQAPAERGYQCKRCFFQDEGRLVHNSHRGGDVPAGLKNYLARPQWLYIATFADGTTKVGTAADRRKALRLTEQGALAARYVARAANGQQVRVLEDEVSGTLGLPQAVRSGHKCAALAAPLPYDELDAINATHADAARAVLFNLNPEGFEVVKDTWERPKAFGTVLAEPAPAPYPLGLATGEHGLVIFGMLGSTALAATDDPGLRFLADLTALKGQRIEFGDFRTELPALQQQLF</sequence>
<name>A0ABY6FQJ6_9MICC</name>
<accession>A0ABY6FQJ6</accession>
<gene>
    <name evidence="1" type="ORF">N9A08_12620</name>
</gene>
<dbReference type="RefSeq" id="WP_263127469.1">
    <property type="nucleotide sequence ID" value="NZ_CP106856.1"/>
</dbReference>
<dbReference type="Proteomes" id="UP001063368">
    <property type="component" value="Chromosome"/>
</dbReference>
<dbReference type="EMBL" id="CP106856">
    <property type="protein sequence ID" value="UYB35464.1"/>
    <property type="molecule type" value="Genomic_DNA"/>
</dbReference>
<keyword evidence="2" id="KW-1185">Reference proteome</keyword>
<organism evidence="1 2">
    <name type="scientific">Arthrobacter koreensis</name>
    <dbReference type="NCBI Taxonomy" id="199136"/>
    <lineage>
        <taxon>Bacteria</taxon>
        <taxon>Bacillati</taxon>
        <taxon>Actinomycetota</taxon>
        <taxon>Actinomycetes</taxon>
        <taxon>Micrococcales</taxon>
        <taxon>Micrococcaceae</taxon>
        <taxon>Arthrobacter</taxon>
    </lineage>
</organism>
<proteinExistence type="predicted"/>
<evidence type="ECO:0000313" key="2">
    <source>
        <dbReference type="Proteomes" id="UP001063368"/>
    </source>
</evidence>
<protein>
    <submittedName>
        <fullName evidence="1">DUF2797 domain-containing protein</fullName>
    </submittedName>
</protein>
<evidence type="ECO:0000313" key="1">
    <source>
        <dbReference type="EMBL" id="UYB35464.1"/>
    </source>
</evidence>
<reference evidence="1" key="1">
    <citation type="submission" date="2022-09" db="EMBL/GenBank/DDBJ databases">
        <authorList>
            <person name="Li D."/>
            <person name="Cheng J."/>
            <person name="Li Y."/>
        </authorList>
    </citation>
    <scope>NUCLEOTIDE SEQUENCE</scope>
    <source>
        <strain evidence="1">DL</strain>
    </source>
</reference>